<sequence>MPLIILTGLPCSGKTFRAQQIAADLNALIASDPAAHSKKSVQIVPSQHASAHEPYEPGRPASRESVRDQIYNSTAQEKTARAEEFSAIKRAVSKDKIVIADGLNYIKGYRYQLWCEAKAAATRCCVVHVAAREDECKTWNGERQRAWVRDGGDEPARVVDTQTPATHGTDVLGHLVPESHTAIYGDRRSWSRSSSLDGEHEPQDRGGDEAEAQAPAPSRPKPDDTMTLKSLYITDRQGTERGASPGRNSTRRPPSSTPAPATSLPSACLEPPAPTASPPYSPATLVSLAMRYEPPSPFSRWDTPLFTIPSSDATPPTQAIWAALFPQPATPTSRKALSQIPAQNQNQTQTQPGPHGPPSAVTSTSTSTSTSDPAVKPHAATVLPRATAADALQILESATMDVAKHVLARAREPGGPADGDRDGGNIALAVPTPTAADPDACYETTLYVPAGIALSQPMLQRLRRKYTQIQRGGIAHGQGYVSGRRRVVEDFVDFLDREWNDAE</sequence>
<dbReference type="GO" id="GO:0005524">
    <property type="term" value="F:ATP binding"/>
    <property type="evidence" value="ECO:0007669"/>
    <property type="project" value="UniProtKB-KW"/>
</dbReference>
<keyword evidence="1" id="KW-0547">Nucleotide-binding</keyword>
<evidence type="ECO:0000256" key="1">
    <source>
        <dbReference type="ARBA" id="ARBA00022741"/>
    </source>
</evidence>
<dbReference type="STRING" id="1182542.W9XPX9"/>
<feature type="compositionally biased region" description="Basic and acidic residues" evidence="4">
    <location>
        <begin position="50"/>
        <end position="66"/>
    </location>
</feature>
<feature type="compositionally biased region" description="Low complexity" evidence="4">
    <location>
        <begin position="341"/>
        <end position="353"/>
    </location>
</feature>
<feature type="region of interest" description="Disordered" evidence="4">
    <location>
        <begin position="151"/>
        <end position="278"/>
    </location>
</feature>
<comment type="similarity">
    <text evidence="3">Belongs to the KTI12 family.</text>
</comment>
<evidence type="ECO:0000313" key="5">
    <source>
        <dbReference type="EMBL" id="EXJ82607.1"/>
    </source>
</evidence>
<dbReference type="SUPFAM" id="SSF52540">
    <property type="entry name" value="P-loop containing nucleoside triphosphate hydrolases"/>
    <property type="match status" value="1"/>
</dbReference>
<dbReference type="AlphaFoldDB" id="W9XPX9"/>
<feature type="compositionally biased region" description="Low complexity" evidence="4">
    <location>
        <begin position="362"/>
        <end position="371"/>
    </location>
</feature>
<dbReference type="Gene3D" id="3.40.50.300">
    <property type="entry name" value="P-loop containing nucleotide triphosphate hydrolases"/>
    <property type="match status" value="1"/>
</dbReference>
<keyword evidence="6" id="KW-1185">Reference proteome</keyword>
<dbReference type="PANTHER" id="PTHR12435">
    <property type="match status" value="1"/>
</dbReference>
<comment type="caution">
    <text evidence="5">The sequence shown here is derived from an EMBL/GenBank/DDBJ whole genome shotgun (WGS) entry which is preliminary data.</text>
</comment>
<dbReference type="GeneID" id="19170530"/>
<accession>W9XPX9</accession>
<evidence type="ECO:0000313" key="6">
    <source>
        <dbReference type="Proteomes" id="UP000019478"/>
    </source>
</evidence>
<evidence type="ECO:0000256" key="2">
    <source>
        <dbReference type="ARBA" id="ARBA00022840"/>
    </source>
</evidence>
<reference evidence="5 6" key="1">
    <citation type="submission" date="2013-03" db="EMBL/GenBank/DDBJ databases">
        <title>The Genome Sequence of Capronia epimyces CBS 606.96.</title>
        <authorList>
            <consortium name="The Broad Institute Genomics Platform"/>
            <person name="Cuomo C."/>
            <person name="de Hoog S."/>
            <person name="Gorbushina A."/>
            <person name="Walker B."/>
            <person name="Young S.K."/>
            <person name="Zeng Q."/>
            <person name="Gargeya S."/>
            <person name="Fitzgerald M."/>
            <person name="Haas B."/>
            <person name="Abouelleil A."/>
            <person name="Allen A.W."/>
            <person name="Alvarado L."/>
            <person name="Arachchi H.M."/>
            <person name="Berlin A.M."/>
            <person name="Chapman S.B."/>
            <person name="Gainer-Dewar J."/>
            <person name="Goldberg J."/>
            <person name="Griggs A."/>
            <person name="Gujja S."/>
            <person name="Hansen M."/>
            <person name="Howarth C."/>
            <person name="Imamovic A."/>
            <person name="Ireland A."/>
            <person name="Larimer J."/>
            <person name="McCowan C."/>
            <person name="Murphy C."/>
            <person name="Pearson M."/>
            <person name="Poon T.W."/>
            <person name="Priest M."/>
            <person name="Roberts A."/>
            <person name="Saif S."/>
            <person name="Shea T."/>
            <person name="Sisk P."/>
            <person name="Sykes S."/>
            <person name="Wortman J."/>
            <person name="Nusbaum C."/>
            <person name="Birren B."/>
        </authorList>
    </citation>
    <scope>NUCLEOTIDE SEQUENCE [LARGE SCALE GENOMIC DNA]</scope>
    <source>
        <strain evidence="5 6">CBS 606.96</strain>
    </source>
</reference>
<name>W9XPX9_9EURO</name>
<dbReference type="InterPro" id="IPR027417">
    <property type="entry name" value="P-loop_NTPase"/>
</dbReference>
<dbReference type="eggNOG" id="KOG3062">
    <property type="taxonomic scope" value="Eukaryota"/>
</dbReference>
<feature type="compositionally biased region" description="Basic and acidic residues" evidence="4">
    <location>
        <begin position="197"/>
        <end position="208"/>
    </location>
</feature>
<dbReference type="HOGENOM" id="CLU_027147_2_1_1"/>
<dbReference type="OrthoDB" id="9972657at2759"/>
<feature type="region of interest" description="Disordered" evidence="4">
    <location>
        <begin position="330"/>
        <end position="382"/>
    </location>
</feature>
<dbReference type="EMBL" id="AMGY01000005">
    <property type="protein sequence ID" value="EXJ82607.1"/>
    <property type="molecule type" value="Genomic_DNA"/>
</dbReference>
<dbReference type="Pfam" id="PF08433">
    <property type="entry name" value="KTI12"/>
    <property type="match status" value="1"/>
</dbReference>
<dbReference type="Proteomes" id="UP000019478">
    <property type="component" value="Unassembled WGS sequence"/>
</dbReference>
<organism evidence="5 6">
    <name type="scientific">Capronia epimyces CBS 606.96</name>
    <dbReference type="NCBI Taxonomy" id="1182542"/>
    <lineage>
        <taxon>Eukaryota</taxon>
        <taxon>Fungi</taxon>
        <taxon>Dikarya</taxon>
        <taxon>Ascomycota</taxon>
        <taxon>Pezizomycotina</taxon>
        <taxon>Eurotiomycetes</taxon>
        <taxon>Chaetothyriomycetidae</taxon>
        <taxon>Chaetothyriales</taxon>
        <taxon>Herpotrichiellaceae</taxon>
        <taxon>Capronia</taxon>
    </lineage>
</organism>
<keyword evidence="2" id="KW-0067">ATP-binding</keyword>
<evidence type="ECO:0000256" key="4">
    <source>
        <dbReference type="SAM" id="MobiDB-lite"/>
    </source>
</evidence>
<evidence type="ECO:0000256" key="3">
    <source>
        <dbReference type="ARBA" id="ARBA00025768"/>
    </source>
</evidence>
<proteinExistence type="inferred from homology"/>
<feature type="region of interest" description="Disordered" evidence="4">
    <location>
        <begin position="40"/>
        <end position="66"/>
    </location>
</feature>
<protein>
    <submittedName>
        <fullName evidence="5">Uncharacterized protein</fullName>
    </submittedName>
</protein>
<dbReference type="RefSeq" id="XP_007734730.1">
    <property type="nucleotide sequence ID" value="XM_007736540.1"/>
</dbReference>
<gene>
    <name evidence="5" type="ORF">A1O3_06420</name>
</gene>
<dbReference type="InterPro" id="IPR013641">
    <property type="entry name" value="KTI12/PSTK"/>
</dbReference>
<feature type="compositionally biased region" description="Low complexity" evidence="4">
    <location>
        <begin position="244"/>
        <end position="267"/>
    </location>
</feature>